<accession>A0ABS6XH87</accession>
<keyword evidence="2" id="KW-1185">Reference proteome</keyword>
<dbReference type="RefSeq" id="WP_219236666.1">
    <property type="nucleotide sequence ID" value="NZ_JAHWZX010000001.1"/>
</dbReference>
<gene>
    <name evidence="1" type="ORF">KY084_01625</name>
</gene>
<reference evidence="1 2" key="1">
    <citation type="submission" date="2021-07" db="EMBL/GenBank/DDBJ databases">
        <title>Stakelama flava sp. nov., a novel endophytic bacterium isolated from branch of Kandelia candel.</title>
        <authorList>
            <person name="Tuo L."/>
        </authorList>
    </citation>
    <scope>NUCLEOTIDE SEQUENCE [LARGE SCALE GENOMIC DNA]</scope>
    <source>
        <strain evidence="1 2">CBK3Z-3</strain>
    </source>
</reference>
<sequence>MFARVISAQMGDEGVDGFVSLAKQQLPGARERPGFSGFLLLVDEATGKALNISLWKTREDMEAVSAGTVEGIHQDGVSEAGIADLRLENYEVVVDVVAAP</sequence>
<evidence type="ECO:0000313" key="1">
    <source>
        <dbReference type="EMBL" id="MBW4329574.1"/>
    </source>
</evidence>
<comment type="caution">
    <text evidence="1">The sequence shown here is derived from an EMBL/GenBank/DDBJ whole genome shotgun (WGS) entry which is preliminary data.</text>
</comment>
<organism evidence="1 2">
    <name type="scientific">Stakelama flava</name>
    <dbReference type="NCBI Taxonomy" id="2860338"/>
    <lineage>
        <taxon>Bacteria</taxon>
        <taxon>Pseudomonadati</taxon>
        <taxon>Pseudomonadota</taxon>
        <taxon>Alphaproteobacteria</taxon>
        <taxon>Sphingomonadales</taxon>
        <taxon>Sphingomonadaceae</taxon>
        <taxon>Stakelama</taxon>
    </lineage>
</organism>
<protein>
    <recommendedName>
        <fullName evidence="3">ABM domain-containing protein</fullName>
    </recommendedName>
</protein>
<dbReference type="EMBL" id="JAHWZX010000001">
    <property type="protein sequence ID" value="MBW4329574.1"/>
    <property type="molecule type" value="Genomic_DNA"/>
</dbReference>
<proteinExistence type="predicted"/>
<name>A0ABS6XH87_9SPHN</name>
<evidence type="ECO:0008006" key="3">
    <source>
        <dbReference type="Google" id="ProtNLM"/>
    </source>
</evidence>
<evidence type="ECO:0000313" key="2">
    <source>
        <dbReference type="Proteomes" id="UP001197214"/>
    </source>
</evidence>
<dbReference type="Proteomes" id="UP001197214">
    <property type="component" value="Unassembled WGS sequence"/>
</dbReference>